<evidence type="ECO:0000313" key="14">
    <source>
        <dbReference type="Proteomes" id="UP000005947"/>
    </source>
</evidence>
<feature type="transmembrane region" description="Helical" evidence="11">
    <location>
        <begin position="330"/>
        <end position="349"/>
    </location>
</feature>
<dbReference type="GO" id="GO:0003841">
    <property type="term" value="F:1-acylglycerol-3-phosphate O-acyltransferase activity"/>
    <property type="evidence" value="ECO:0007669"/>
    <property type="project" value="TreeGrafter"/>
</dbReference>
<feature type="region of interest" description="Disordered" evidence="10">
    <location>
        <begin position="231"/>
        <end position="265"/>
    </location>
</feature>
<dbReference type="SMART" id="SM00563">
    <property type="entry name" value="PlsC"/>
    <property type="match status" value="1"/>
</dbReference>
<dbReference type="GeneID" id="93210533"/>
<keyword evidence="3 9" id="KW-0547">Nucleotide-binding</keyword>
<evidence type="ECO:0000256" key="8">
    <source>
        <dbReference type="ARBA" id="ARBA00048478"/>
    </source>
</evidence>
<evidence type="ECO:0000259" key="12">
    <source>
        <dbReference type="SMART" id="SM00563"/>
    </source>
</evidence>
<proteinExistence type="inferred from homology"/>
<keyword evidence="9" id="KW-0963">Cytoplasm</keyword>
<feature type="domain" description="Phospholipid/glycerol acyltransferase" evidence="12">
    <location>
        <begin position="328"/>
        <end position="444"/>
    </location>
</feature>
<comment type="subcellular location">
    <subcellularLocation>
        <location evidence="9">Cytoplasm</location>
    </subcellularLocation>
</comment>
<dbReference type="RefSeq" id="WP_006303185.1">
    <property type="nucleotide sequence ID" value="NZ_ACGK02000002.1"/>
</dbReference>
<dbReference type="GO" id="GO:0006654">
    <property type="term" value="P:phosphatidic acid biosynthetic process"/>
    <property type="evidence" value="ECO:0007669"/>
    <property type="project" value="TreeGrafter"/>
</dbReference>
<dbReference type="InterPro" id="IPR011994">
    <property type="entry name" value="Cytidylate_kinase_dom"/>
</dbReference>
<dbReference type="OrthoDB" id="3210041at2"/>
<dbReference type="GO" id="GO:0005737">
    <property type="term" value="C:cytoplasm"/>
    <property type="evidence" value="ECO:0007669"/>
    <property type="project" value="UniProtKB-SubCell"/>
</dbReference>
<evidence type="ECO:0000256" key="3">
    <source>
        <dbReference type="ARBA" id="ARBA00022741"/>
    </source>
</evidence>
<dbReference type="NCBIfam" id="TIGR00017">
    <property type="entry name" value="cmk"/>
    <property type="match status" value="1"/>
</dbReference>
<keyword evidence="2 9" id="KW-0808">Transferase</keyword>
<dbReference type="CDD" id="cd02020">
    <property type="entry name" value="CMPK"/>
    <property type="match status" value="1"/>
</dbReference>
<evidence type="ECO:0000313" key="13">
    <source>
        <dbReference type="EMBL" id="EGF22993.1"/>
    </source>
</evidence>
<keyword evidence="11" id="KW-1133">Transmembrane helix</keyword>
<evidence type="ECO:0000256" key="6">
    <source>
        <dbReference type="ARBA" id="ARBA00023315"/>
    </source>
</evidence>
<dbReference type="Proteomes" id="UP000005947">
    <property type="component" value="Unassembled WGS sequence"/>
</dbReference>
<evidence type="ECO:0000256" key="1">
    <source>
        <dbReference type="ARBA" id="ARBA00009427"/>
    </source>
</evidence>
<feature type="binding site" evidence="9">
    <location>
        <begin position="7"/>
        <end position="15"/>
    </location>
    <ligand>
        <name>ATP</name>
        <dbReference type="ChEBI" id="CHEBI:30616"/>
    </ligand>
</feature>
<dbReference type="InterPro" id="IPR003136">
    <property type="entry name" value="Cytidylate_kin"/>
</dbReference>
<dbReference type="PANTHER" id="PTHR10434:SF11">
    <property type="entry name" value="1-ACYL-SN-GLYCEROL-3-PHOSPHATE ACYLTRANSFERASE"/>
    <property type="match status" value="1"/>
</dbReference>
<evidence type="ECO:0000256" key="9">
    <source>
        <dbReference type="HAMAP-Rule" id="MF_00238"/>
    </source>
</evidence>
<dbReference type="Pfam" id="PF02224">
    <property type="entry name" value="Cytidylate_kin"/>
    <property type="match status" value="1"/>
</dbReference>
<protein>
    <recommendedName>
        <fullName evidence="9">Cytidylate kinase</fullName>
        <shortName evidence="9">CK</shortName>
        <ecNumber evidence="9">2.7.4.25</ecNumber>
    </recommendedName>
    <alternativeName>
        <fullName evidence="9">Cytidine monophosphate kinase</fullName>
        <shortName evidence="9">CMP kinase</shortName>
    </alternativeName>
</protein>
<dbReference type="GO" id="GO:0006220">
    <property type="term" value="P:pyrimidine nucleotide metabolic process"/>
    <property type="evidence" value="ECO:0007669"/>
    <property type="project" value="UniProtKB-UniRule"/>
</dbReference>
<dbReference type="GO" id="GO:0036431">
    <property type="term" value="F:dCMP kinase activity"/>
    <property type="evidence" value="ECO:0007669"/>
    <property type="project" value="InterPro"/>
</dbReference>
<dbReference type="AlphaFoldDB" id="F1T688"/>
<keyword evidence="14" id="KW-1185">Reference proteome</keyword>
<dbReference type="SUPFAM" id="SSF69593">
    <property type="entry name" value="Glycerol-3-phosphate (1)-acyltransferase"/>
    <property type="match status" value="1"/>
</dbReference>
<gene>
    <name evidence="9 13" type="primary">cmk</name>
    <name evidence="13" type="ORF">HMPREF0091_10988</name>
</gene>
<dbReference type="EMBL" id="ACGK02000002">
    <property type="protein sequence ID" value="EGF22993.1"/>
    <property type="molecule type" value="Genomic_DNA"/>
</dbReference>
<dbReference type="GO" id="GO:0005524">
    <property type="term" value="F:ATP binding"/>
    <property type="evidence" value="ECO:0007669"/>
    <property type="project" value="UniProtKB-UniRule"/>
</dbReference>
<name>F1T688_9ACTN</name>
<accession>F1T688</accession>
<evidence type="ECO:0000256" key="7">
    <source>
        <dbReference type="ARBA" id="ARBA00047615"/>
    </source>
</evidence>
<dbReference type="InterPro" id="IPR027417">
    <property type="entry name" value="P-loop_NTPase"/>
</dbReference>
<evidence type="ECO:0000256" key="11">
    <source>
        <dbReference type="SAM" id="Phobius"/>
    </source>
</evidence>
<dbReference type="PANTHER" id="PTHR10434">
    <property type="entry name" value="1-ACYL-SN-GLYCEROL-3-PHOSPHATE ACYLTRANSFERASE"/>
    <property type="match status" value="1"/>
</dbReference>
<dbReference type="eggNOG" id="COG0283">
    <property type="taxonomic scope" value="Bacteria"/>
</dbReference>
<comment type="catalytic activity">
    <reaction evidence="8 9">
        <text>CMP + ATP = CDP + ADP</text>
        <dbReference type="Rhea" id="RHEA:11600"/>
        <dbReference type="ChEBI" id="CHEBI:30616"/>
        <dbReference type="ChEBI" id="CHEBI:58069"/>
        <dbReference type="ChEBI" id="CHEBI:60377"/>
        <dbReference type="ChEBI" id="CHEBI:456216"/>
        <dbReference type="EC" id="2.7.4.25"/>
    </reaction>
</comment>
<keyword evidence="11" id="KW-0812">Transmembrane</keyword>
<dbReference type="HAMAP" id="MF_00238">
    <property type="entry name" value="Cytidyl_kinase_type1"/>
    <property type="match status" value="1"/>
</dbReference>
<sequence>MIIAIDGPSGSGKSTVAKALAHKAHLTYLDTGAMYRAITWRCLKHQVSFDDTRAIIACAQAMKLVMKSDERGLRVEVDGEDVSHEIRSAQVDEHVSQVAAVPEVRLLMLEKQRAFGQESDVVAEGRDIGTAVFPHAQVKIFLTCDAAARAHRRAVQRAGGDLATATEAHVSPDEEAAILANLLKRDDIDSHRKTTPLKAAKDAHHIDSSHMSVDEIVAQIMQYMNESVSHDGSALNAKDQRSDKASFDTEPTDSSSSKDTDSSACMPHATCQRNSFDSYYDTPMKEHPWYARLLFACVMVLCWIGTKILWPWKFYSMPSELLRSKKPHIIVMNHVSALEPLMCVMYFYFHGIRVRSMYKSEFNTHKLNAFALAVAGGIPVQRHTADITCIHRCENALKRGEWLLIYPEGTRIQDLSVKPKIYGGFALLAARAHVDVLPICVLGAYSIAHAPRLWKKVGRIYFKVGEILSLDQLKQQVEKPISKKQLMQLLETSAMDRVYTLREELMQRYPHKL</sequence>
<dbReference type="eggNOG" id="COG0204">
    <property type="taxonomic scope" value="Bacteria"/>
</dbReference>
<feature type="compositionally biased region" description="Basic and acidic residues" evidence="10">
    <location>
        <begin position="238"/>
        <end position="247"/>
    </location>
</feature>
<comment type="catalytic activity">
    <reaction evidence="7 9">
        <text>dCMP + ATP = dCDP + ADP</text>
        <dbReference type="Rhea" id="RHEA:25094"/>
        <dbReference type="ChEBI" id="CHEBI:30616"/>
        <dbReference type="ChEBI" id="CHEBI:57566"/>
        <dbReference type="ChEBI" id="CHEBI:58593"/>
        <dbReference type="ChEBI" id="CHEBI:456216"/>
        <dbReference type="EC" id="2.7.4.25"/>
    </reaction>
</comment>
<organism evidence="13 14">
    <name type="scientific">Fannyhessea vaginae DSM 15829</name>
    <dbReference type="NCBI Taxonomy" id="525256"/>
    <lineage>
        <taxon>Bacteria</taxon>
        <taxon>Bacillati</taxon>
        <taxon>Actinomycetota</taxon>
        <taxon>Coriobacteriia</taxon>
        <taxon>Coriobacteriales</taxon>
        <taxon>Atopobiaceae</taxon>
        <taxon>Fannyhessea</taxon>
    </lineage>
</organism>
<dbReference type="EC" id="2.7.4.25" evidence="9"/>
<dbReference type="Gene3D" id="3.40.50.300">
    <property type="entry name" value="P-loop containing nucleotide triphosphate hydrolases"/>
    <property type="match status" value="1"/>
</dbReference>
<keyword evidence="11" id="KW-0472">Membrane</keyword>
<evidence type="ECO:0000256" key="10">
    <source>
        <dbReference type="SAM" id="MobiDB-lite"/>
    </source>
</evidence>
<evidence type="ECO:0000256" key="5">
    <source>
        <dbReference type="ARBA" id="ARBA00022840"/>
    </source>
</evidence>
<evidence type="ECO:0000256" key="2">
    <source>
        <dbReference type="ARBA" id="ARBA00022679"/>
    </source>
</evidence>
<feature type="transmembrane region" description="Helical" evidence="11">
    <location>
        <begin position="289"/>
        <end position="310"/>
    </location>
</feature>
<evidence type="ECO:0000256" key="4">
    <source>
        <dbReference type="ARBA" id="ARBA00022777"/>
    </source>
</evidence>
<dbReference type="CDD" id="cd07989">
    <property type="entry name" value="LPLAT_AGPAT-like"/>
    <property type="match status" value="1"/>
</dbReference>
<keyword evidence="4 9" id="KW-0418">Kinase</keyword>
<reference evidence="13 14" key="1">
    <citation type="submission" date="2011-02" db="EMBL/GenBank/DDBJ databases">
        <authorList>
            <person name="Muzny D."/>
            <person name="Qin X."/>
            <person name="Buhay C."/>
            <person name="Dugan-Rocha S."/>
            <person name="Ding Y."/>
            <person name="Chen G."/>
            <person name="Hawes A."/>
            <person name="Holder M."/>
            <person name="Jhangiani S."/>
            <person name="Johnson A."/>
            <person name="Khan Z."/>
            <person name="Li Z."/>
            <person name="Liu W."/>
            <person name="Liu X."/>
            <person name="Perez L."/>
            <person name="Shen H."/>
            <person name="Wang Q."/>
            <person name="Watt J."/>
            <person name="Xi L."/>
            <person name="Xin Y."/>
            <person name="Zhou J."/>
            <person name="Deng J."/>
            <person name="Jiang H."/>
            <person name="Liu Y."/>
            <person name="Qu J."/>
            <person name="Song X.-Z."/>
            <person name="Zhang L."/>
            <person name="Villasana D."/>
            <person name="Johnson A."/>
            <person name="Liu J."/>
            <person name="Liyanage D."/>
            <person name="Lorensuhewa L."/>
            <person name="Robinson T."/>
            <person name="Song A."/>
            <person name="Song B.-B."/>
            <person name="Dinh H."/>
            <person name="Thornton R."/>
            <person name="Coyle M."/>
            <person name="Francisco L."/>
            <person name="Jackson L."/>
            <person name="Javaid M."/>
            <person name="Korchina V."/>
            <person name="Kovar C."/>
            <person name="Mata R."/>
            <person name="Mathew T."/>
            <person name="Ngo R."/>
            <person name="Nguyen L."/>
            <person name="Nguyen N."/>
            <person name="Okwuonu G."/>
            <person name="Ongeri F."/>
            <person name="Pham C."/>
            <person name="Simmons D."/>
            <person name="Wilczek-Boney K."/>
            <person name="Hale W."/>
            <person name="Jakkamsetti A."/>
            <person name="Pham P."/>
            <person name="Ruth R."/>
            <person name="San Lucas F."/>
            <person name="Warren J."/>
            <person name="Zhang J."/>
            <person name="Zhao Z."/>
            <person name="Zhou C."/>
            <person name="Zhu D."/>
            <person name="Lee S."/>
            <person name="Bess C."/>
            <person name="Blankenburg K."/>
            <person name="Forbes L."/>
            <person name="Fu Q."/>
            <person name="Gubbala S."/>
            <person name="Hirani K."/>
            <person name="Jayaseelan J.C."/>
            <person name="Lara F."/>
            <person name="Munidasa M."/>
            <person name="Palculict T."/>
            <person name="Patil S."/>
            <person name="Pu L.-L."/>
            <person name="Saada N."/>
            <person name="Tang L."/>
            <person name="Weissenberger G."/>
            <person name="Zhu Y."/>
            <person name="Hemphill L."/>
            <person name="Shang Y."/>
            <person name="Youmans B."/>
            <person name="Ayvaz T."/>
            <person name="Ross M."/>
            <person name="Santibanez J."/>
            <person name="Aqrawi P."/>
            <person name="Gross S."/>
            <person name="Joshi V."/>
            <person name="Fowler G."/>
            <person name="Nazareth L."/>
            <person name="Reid J."/>
            <person name="Worley K."/>
            <person name="Petrosino J."/>
            <person name="Highlander S."/>
            <person name="Gibbs R."/>
        </authorList>
    </citation>
    <scope>NUCLEOTIDE SEQUENCE [LARGE SCALE GENOMIC DNA]</scope>
    <source>
        <strain evidence="13 14">DSM 15829</strain>
    </source>
</reference>
<dbReference type="GO" id="GO:0036430">
    <property type="term" value="F:CMP kinase activity"/>
    <property type="evidence" value="ECO:0007669"/>
    <property type="project" value="RHEA"/>
</dbReference>
<dbReference type="SUPFAM" id="SSF52540">
    <property type="entry name" value="P-loop containing nucleoside triphosphate hydrolases"/>
    <property type="match status" value="1"/>
</dbReference>
<comment type="similarity">
    <text evidence="1 9">Belongs to the cytidylate kinase family. Type 1 subfamily.</text>
</comment>
<comment type="caution">
    <text evidence="13">The sequence shown here is derived from an EMBL/GenBank/DDBJ whole genome shotgun (WGS) entry which is preliminary data.</text>
</comment>
<keyword evidence="6" id="KW-0012">Acyltransferase</keyword>
<dbReference type="InterPro" id="IPR002123">
    <property type="entry name" value="Plipid/glycerol_acylTrfase"/>
</dbReference>
<keyword evidence="5 9" id="KW-0067">ATP-binding</keyword>
<dbReference type="Pfam" id="PF01553">
    <property type="entry name" value="Acyltransferase"/>
    <property type="match status" value="1"/>
</dbReference>